<comment type="function">
    <text evidence="3">Required for maturation of urease via the functional incorporation of the urease nickel metallocenter.</text>
</comment>
<proteinExistence type="inferred from homology"/>
<dbReference type="PANTHER" id="PTHR33643:SF1">
    <property type="entry name" value="UREASE ACCESSORY PROTEIN D"/>
    <property type="match status" value="1"/>
</dbReference>
<evidence type="ECO:0000256" key="1">
    <source>
        <dbReference type="ARBA" id="ARBA00007177"/>
    </source>
</evidence>
<evidence type="ECO:0000313" key="4">
    <source>
        <dbReference type="EMBL" id="MBC5671181.1"/>
    </source>
</evidence>
<dbReference type="RefSeq" id="WP_186970955.1">
    <property type="nucleotide sequence ID" value="NZ_JACOOU010000001.1"/>
</dbReference>
<keyword evidence="3" id="KW-0996">Nickel insertion</keyword>
<keyword evidence="5" id="KW-1185">Reference proteome</keyword>
<keyword evidence="3" id="KW-0963">Cytoplasm</keyword>
<dbReference type="HAMAP" id="MF_01384">
    <property type="entry name" value="UreD"/>
    <property type="match status" value="1"/>
</dbReference>
<name>A0ABR7F9Y4_9FIRM</name>
<dbReference type="EMBL" id="JACOOU010000001">
    <property type="protein sequence ID" value="MBC5671181.1"/>
    <property type="molecule type" value="Genomic_DNA"/>
</dbReference>
<keyword evidence="2 3" id="KW-0143">Chaperone</keyword>
<comment type="similarity">
    <text evidence="1 3">Belongs to the UreD family.</text>
</comment>
<gene>
    <name evidence="3" type="primary">ureD</name>
    <name evidence="4" type="ORF">H8S76_02895</name>
</gene>
<dbReference type="Proteomes" id="UP000654573">
    <property type="component" value="Unassembled WGS sequence"/>
</dbReference>
<dbReference type="Pfam" id="PF01774">
    <property type="entry name" value="UreD"/>
    <property type="match status" value="1"/>
</dbReference>
<accession>A0ABR7F9Y4</accession>
<reference evidence="4 5" key="1">
    <citation type="submission" date="2020-08" db="EMBL/GenBank/DDBJ databases">
        <title>Genome public.</title>
        <authorList>
            <person name="Liu C."/>
            <person name="Sun Q."/>
        </authorList>
    </citation>
    <scope>NUCLEOTIDE SEQUENCE [LARGE SCALE GENOMIC DNA]</scope>
    <source>
        <strain evidence="4 5">NSJ-34</strain>
    </source>
</reference>
<comment type="subcellular location">
    <subcellularLocation>
        <location evidence="3">Cytoplasm</location>
    </subcellularLocation>
</comment>
<evidence type="ECO:0000313" key="5">
    <source>
        <dbReference type="Proteomes" id="UP000654573"/>
    </source>
</evidence>
<sequence length="275" mass="31089">MAAASLTATGFYENRSGGSFGRRSELYLSSCMRGEKAVLDEVHFTAPFKVMEPFDGEKGELKVMILSASPGIMEGDVQAQHFHVGRGTKLEVSSQAFEKIHKMKDGCARRHIRICQEADSFLYYMPQPAIPFKNSAFDNIVEVKLQNKTSQFIFQDILSCGRTAYGERFDYQYYHSLVQVWREDRLIYRDNTRYAPDILCMEETGMYEGYTHLASLLLCGLQKDNEWADKVRTILETTKDVEGGVSFLASGDATVRILGRQAQQLQELCKLIVGA</sequence>
<organism evidence="4 5">
    <name type="scientific">Blautia celeris</name>
    <dbReference type="NCBI Taxonomy" id="2763026"/>
    <lineage>
        <taxon>Bacteria</taxon>
        <taxon>Bacillati</taxon>
        <taxon>Bacillota</taxon>
        <taxon>Clostridia</taxon>
        <taxon>Lachnospirales</taxon>
        <taxon>Lachnospiraceae</taxon>
        <taxon>Blautia</taxon>
    </lineage>
</organism>
<comment type="caution">
    <text evidence="4">The sequence shown here is derived from an EMBL/GenBank/DDBJ whole genome shotgun (WGS) entry which is preliminary data.</text>
</comment>
<evidence type="ECO:0000256" key="2">
    <source>
        <dbReference type="ARBA" id="ARBA00023186"/>
    </source>
</evidence>
<dbReference type="InterPro" id="IPR002669">
    <property type="entry name" value="UreD"/>
</dbReference>
<protein>
    <recommendedName>
        <fullName evidence="3">Urease accessory protein UreD</fullName>
    </recommendedName>
</protein>
<evidence type="ECO:0000256" key="3">
    <source>
        <dbReference type="HAMAP-Rule" id="MF_01384"/>
    </source>
</evidence>
<comment type="subunit">
    <text evidence="3">UreD, UreF and UreG form a complex that acts as a GTP-hydrolysis-dependent molecular chaperone, activating the urease apoprotein by helping to assemble the nickel containing metallocenter of UreC. The UreE protein probably delivers the nickel.</text>
</comment>
<dbReference type="PANTHER" id="PTHR33643">
    <property type="entry name" value="UREASE ACCESSORY PROTEIN D"/>
    <property type="match status" value="1"/>
</dbReference>